<reference evidence="10" key="1">
    <citation type="submission" date="2016-06" db="EMBL/GenBank/DDBJ databases">
        <title>Parallel loss of symbiosis genes in relatives of nitrogen-fixing non-legume Parasponia.</title>
        <authorList>
            <person name="Van Velzen R."/>
            <person name="Holmer R."/>
            <person name="Bu F."/>
            <person name="Rutten L."/>
            <person name="Van Zeijl A."/>
            <person name="Liu W."/>
            <person name="Santuari L."/>
            <person name="Cao Q."/>
            <person name="Sharma T."/>
            <person name="Shen D."/>
            <person name="Roswanjaya Y."/>
            <person name="Wardhani T."/>
            <person name="Kalhor M.S."/>
            <person name="Jansen J."/>
            <person name="Van den Hoogen J."/>
            <person name="Gungor B."/>
            <person name="Hartog M."/>
            <person name="Hontelez J."/>
            <person name="Verver J."/>
            <person name="Yang W.-C."/>
            <person name="Schijlen E."/>
            <person name="Repin R."/>
            <person name="Schilthuizen M."/>
            <person name="Schranz E."/>
            <person name="Heidstra R."/>
            <person name="Miyata K."/>
            <person name="Fedorova E."/>
            <person name="Kohlen W."/>
            <person name="Bisseling T."/>
            <person name="Smit S."/>
            <person name="Geurts R."/>
        </authorList>
    </citation>
    <scope>NUCLEOTIDE SEQUENCE [LARGE SCALE GENOMIC DNA]</scope>
    <source>
        <strain evidence="10">cv. RG33-2</strain>
    </source>
</reference>
<organism evidence="9 10">
    <name type="scientific">Trema orientale</name>
    <name type="common">Charcoal tree</name>
    <name type="synonym">Celtis orientalis</name>
    <dbReference type="NCBI Taxonomy" id="63057"/>
    <lineage>
        <taxon>Eukaryota</taxon>
        <taxon>Viridiplantae</taxon>
        <taxon>Streptophyta</taxon>
        <taxon>Embryophyta</taxon>
        <taxon>Tracheophyta</taxon>
        <taxon>Spermatophyta</taxon>
        <taxon>Magnoliopsida</taxon>
        <taxon>eudicotyledons</taxon>
        <taxon>Gunneridae</taxon>
        <taxon>Pentapetalae</taxon>
        <taxon>rosids</taxon>
        <taxon>fabids</taxon>
        <taxon>Rosales</taxon>
        <taxon>Cannabaceae</taxon>
        <taxon>Trema</taxon>
    </lineage>
</organism>
<dbReference type="Proteomes" id="UP000237000">
    <property type="component" value="Unassembled WGS sequence"/>
</dbReference>
<dbReference type="STRING" id="63057.A0A2P5FK77"/>
<evidence type="ECO:0000256" key="5">
    <source>
        <dbReference type="ARBA" id="ARBA00023163"/>
    </source>
</evidence>
<dbReference type="GO" id="GO:0006368">
    <property type="term" value="P:transcription elongation by RNA polymerase II"/>
    <property type="evidence" value="ECO:0007669"/>
    <property type="project" value="InterPro"/>
</dbReference>
<sequence>MANNTKEEPKTAPQSDRWYNLTLGPSFKDDSSAKYCTLRYEFKPASIDKSKAGSLRKTKENRVSVEFHNNQLGKPKVAFEGSSEDYKDNDAVLFFDGQTFRLERLHRAVNQLRHVRQPGESAAAAAAALSGPAIEPRLSPPVAPPVSKAPKTIVVGRSAYPAVPVEVERIDIGGPDNSAGAKSASKGTADYSSEPANVSTVSPEPKNDEVEEHQDIDIEDIFGATSPVAEDGNAAMEDKANPNFDMNVPHQNDTDDEIADVDDSGDEVDKGPNAAEALRAQVNAEERDEQTSSSSSSSGSGSSGSGSGSASSSSSDSEGSDEDSVNSI</sequence>
<comment type="caution">
    <text evidence="9">The sequence shown here is derived from an EMBL/GenBank/DDBJ whole genome shotgun (WGS) entry which is preliminary data.</text>
</comment>
<feature type="domain" description="Transcription elongation factor Eaf N-terminal" evidence="8">
    <location>
        <begin position="19"/>
        <end position="118"/>
    </location>
</feature>
<dbReference type="GO" id="GO:0032783">
    <property type="term" value="C:super elongation complex"/>
    <property type="evidence" value="ECO:0007669"/>
    <property type="project" value="InterPro"/>
</dbReference>
<dbReference type="AlphaFoldDB" id="A0A2P5FK77"/>
<evidence type="ECO:0000256" key="1">
    <source>
        <dbReference type="ARBA" id="ARBA00004123"/>
    </source>
</evidence>
<feature type="compositionally biased region" description="Polar residues" evidence="7">
    <location>
        <begin position="190"/>
        <end position="202"/>
    </location>
</feature>
<dbReference type="InterPro" id="IPR019194">
    <property type="entry name" value="Tscrpt_elong_fac_Eaf_N"/>
</dbReference>
<feature type="compositionally biased region" description="Low complexity" evidence="7">
    <location>
        <begin position="308"/>
        <end position="317"/>
    </location>
</feature>
<evidence type="ECO:0000256" key="4">
    <source>
        <dbReference type="ARBA" id="ARBA00023159"/>
    </source>
</evidence>
<accession>A0A2P5FK77</accession>
<keyword evidence="10" id="KW-1185">Reference proteome</keyword>
<dbReference type="OrthoDB" id="125903at2759"/>
<dbReference type="PANTHER" id="PTHR15970:SF13">
    <property type="entry name" value="TRANSCRIPTION ELONGATION FACTOR EAF N-TERMINAL DOMAIN-CONTAINING PROTEIN"/>
    <property type="match status" value="1"/>
</dbReference>
<evidence type="ECO:0000313" key="10">
    <source>
        <dbReference type="Proteomes" id="UP000237000"/>
    </source>
</evidence>
<keyword evidence="3" id="KW-0805">Transcription regulation</keyword>
<evidence type="ECO:0000259" key="8">
    <source>
        <dbReference type="Pfam" id="PF09816"/>
    </source>
</evidence>
<evidence type="ECO:0000256" key="6">
    <source>
        <dbReference type="ARBA" id="ARBA00023242"/>
    </source>
</evidence>
<dbReference type="PANTHER" id="PTHR15970">
    <property type="entry name" value="ELL-ASSOCIATED FACTOR EAF"/>
    <property type="match status" value="1"/>
</dbReference>
<dbReference type="EMBL" id="JXTC01000026">
    <property type="protein sequence ID" value="PON98202.1"/>
    <property type="molecule type" value="Genomic_DNA"/>
</dbReference>
<evidence type="ECO:0000256" key="3">
    <source>
        <dbReference type="ARBA" id="ARBA00023015"/>
    </source>
</evidence>
<comment type="similarity">
    <text evidence="2">Belongs to the EAF family.</text>
</comment>
<dbReference type="InParanoid" id="A0A2P5FK77"/>
<keyword evidence="6" id="KW-0539">Nucleus</keyword>
<evidence type="ECO:0000256" key="2">
    <source>
        <dbReference type="ARBA" id="ARBA00007798"/>
    </source>
</evidence>
<feature type="compositionally biased region" description="Acidic residues" evidence="7">
    <location>
        <begin position="254"/>
        <end position="266"/>
    </location>
</feature>
<evidence type="ECO:0000256" key="7">
    <source>
        <dbReference type="SAM" id="MobiDB-lite"/>
    </source>
</evidence>
<keyword evidence="5" id="KW-0804">Transcription</keyword>
<gene>
    <name evidence="9" type="ORF">TorRG33x02_060320</name>
</gene>
<protein>
    <submittedName>
        <fullName evidence="9">EAF family</fullName>
    </submittedName>
</protein>
<proteinExistence type="inferred from homology"/>
<feature type="compositionally biased region" description="Low complexity" evidence="7">
    <location>
        <begin position="178"/>
        <end position="187"/>
    </location>
</feature>
<feature type="compositionally biased region" description="Acidic residues" evidence="7">
    <location>
        <begin position="318"/>
        <end position="328"/>
    </location>
</feature>
<dbReference type="GO" id="GO:0003711">
    <property type="term" value="F:transcription elongation factor activity"/>
    <property type="evidence" value="ECO:0007669"/>
    <property type="project" value="TreeGrafter"/>
</dbReference>
<dbReference type="Pfam" id="PF09816">
    <property type="entry name" value="EAF"/>
    <property type="match status" value="1"/>
</dbReference>
<dbReference type="FunCoup" id="A0A2P5FK77">
    <property type="interactions" value="188"/>
</dbReference>
<feature type="region of interest" description="Disordered" evidence="7">
    <location>
        <begin position="171"/>
        <end position="328"/>
    </location>
</feature>
<keyword evidence="4" id="KW-0010">Activator</keyword>
<evidence type="ECO:0000313" key="9">
    <source>
        <dbReference type="EMBL" id="PON98202.1"/>
    </source>
</evidence>
<comment type="subcellular location">
    <subcellularLocation>
        <location evidence="1">Nucleus</location>
    </subcellularLocation>
</comment>
<name>A0A2P5FK77_TREOI</name>
<feature type="compositionally biased region" description="Basic and acidic residues" evidence="7">
    <location>
        <begin position="205"/>
        <end position="216"/>
    </location>
</feature>
<dbReference type="InterPro" id="IPR027093">
    <property type="entry name" value="EAF_fam"/>
</dbReference>